<comment type="caution">
    <text evidence="4">The sequence shown here is derived from an EMBL/GenBank/DDBJ whole genome shotgun (WGS) entry which is preliminary data.</text>
</comment>
<evidence type="ECO:0000313" key="4">
    <source>
        <dbReference type="EMBL" id="GHG77921.1"/>
    </source>
</evidence>
<keyword evidence="4" id="KW-0830">Ubiquinone</keyword>
<proteinExistence type="inferred from homology"/>
<feature type="domain" description="ABC1 atypical kinase-like" evidence="3">
    <location>
        <begin position="183"/>
        <end position="429"/>
    </location>
</feature>
<feature type="transmembrane region" description="Helical" evidence="2">
    <location>
        <begin position="625"/>
        <end position="648"/>
    </location>
</feature>
<dbReference type="EMBL" id="BNBF01000049">
    <property type="protein sequence ID" value="GHG77921.1"/>
    <property type="molecule type" value="Genomic_DNA"/>
</dbReference>
<keyword evidence="2" id="KW-1133">Transmembrane helix</keyword>
<dbReference type="PANTHER" id="PTHR10566:SF113">
    <property type="entry name" value="PROTEIN ACTIVITY OF BC1 COMPLEX KINASE 7, CHLOROPLASTIC"/>
    <property type="match status" value="1"/>
</dbReference>
<feature type="transmembrane region" description="Helical" evidence="2">
    <location>
        <begin position="37"/>
        <end position="55"/>
    </location>
</feature>
<sequence>MKVAQFLLALLVMTIFITAFVLSARRLLGLRIGTIRSLLAGLVSFAGLAAFSLLMQRPEQHGVLTGVQFGATLVVTTAFLAVLEMVAPSGTVGWPADWVRAVRSRIARTRRYSQIAAIVMRHGLRPYLTGAPHRGPQAEAGAALARPLRLALEQGGATFVKLGQVLASRQDLLPPEFVRELSRLHHQVPPELWSLIRESLAVELGVPVEQAFAMFDPVPIAAASIAQVHSARTHSGEDVVVKVRRPAIAGVVRRDLEIIHSLVRALERRTRWARALGARELAEGFAQSVQEELDFRVEAANVAATTAARAGRGRKPAVRVPAVHAELSGERVLVLERLPGKPVSTAPQLPGLPREERLRLARALLTEMFEQVMTDGLFHADPHPGNVLLLDDGEVGLVDFGSMGRIDAIVRSGLRAFLLALHSGDAAALCDALLVIVTRPDEVDEPGLERALGRFLSRHFAVGGTANVEVFGDLFRLVSRYGLKVPPEVAAVFRALGTLEGTLMTVVPGFSLVDEARRLVDVRLGRVGMASALPDGTPPVSLAELASVWEMLRRMPRRLERVTSALEQGRLGVGVRLFADARDRRYIRSLVHEVLLTFIAATCGVMSVVLLTIRGGPLVVPGIPFFQLLGYHLLVVAGVLGLRLLFLISRGTSD</sequence>
<dbReference type="InterPro" id="IPR011009">
    <property type="entry name" value="Kinase-like_dom_sf"/>
</dbReference>
<evidence type="ECO:0000313" key="5">
    <source>
        <dbReference type="Proteomes" id="UP000619355"/>
    </source>
</evidence>
<comment type="similarity">
    <text evidence="1">Belongs to the protein kinase superfamily. ADCK protein kinase family.</text>
</comment>
<evidence type="ECO:0000256" key="2">
    <source>
        <dbReference type="SAM" id="Phobius"/>
    </source>
</evidence>
<dbReference type="PANTHER" id="PTHR10566">
    <property type="entry name" value="CHAPERONE-ACTIVITY OF BC1 COMPLEX CABC1 -RELATED"/>
    <property type="match status" value="1"/>
</dbReference>
<accession>A0A919KGL0</accession>
<dbReference type="CDD" id="cd05121">
    <property type="entry name" value="ABC1_ADCK3-like"/>
    <property type="match status" value="1"/>
</dbReference>
<evidence type="ECO:0000256" key="1">
    <source>
        <dbReference type="ARBA" id="ARBA00009670"/>
    </source>
</evidence>
<dbReference type="Proteomes" id="UP000619355">
    <property type="component" value="Unassembled WGS sequence"/>
</dbReference>
<keyword evidence="2" id="KW-0812">Transmembrane</keyword>
<dbReference type="InterPro" id="IPR004147">
    <property type="entry name" value="ABC1_dom"/>
</dbReference>
<keyword evidence="2" id="KW-0472">Membrane</keyword>
<dbReference type="RefSeq" id="WP_189986749.1">
    <property type="nucleotide sequence ID" value="NZ_BNBF01000049.1"/>
</dbReference>
<evidence type="ECO:0000259" key="3">
    <source>
        <dbReference type="Pfam" id="PF03109"/>
    </source>
</evidence>
<gene>
    <name evidence="4" type="primary">ubiB</name>
    <name evidence="4" type="ORF">GCM10018980_76500</name>
</gene>
<dbReference type="Pfam" id="PF03109">
    <property type="entry name" value="ABC1"/>
    <property type="match status" value="1"/>
</dbReference>
<feature type="transmembrane region" description="Helical" evidence="2">
    <location>
        <begin position="594"/>
        <end position="613"/>
    </location>
</feature>
<name>A0A919KGL0_9ACTN</name>
<reference evidence="5" key="1">
    <citation type="journal article" date="2019" name="Int. J. Syst. Evol. Microbiol.">
        <title>The Global Catalogue of Microorganisms (GCM) 10K type strain sequencing project: providing services to taxonomists for standard genome sequencing and annotation.</title>
        <authorList>
            <consortium name="The Broad Institute Genomics Platform"/>
            <consortium name="The Broad Institute Genome Sequencing Center for Infectious Disease"/>
            <person name="Wu L."/>
            <person name="Ma J."/>
        </authorList>
    </citation>
    <scope>NUCLEOTIDE SEQUENCE [LARGE SCALE GENOMIC DNA]</scope>
    <source>
        <strain evidence="5">JCM 4253</strain>
    </source>
</reference>
<dbReference type="SUPFAM" id="SSF56112">
    <property type="entry name" value="Protein kinase-like (PK-like)"/>
    <property type="match status" value="1"/>
</dbReference>
<keyword evidence="5" id="KW-1185">Reference proteome</keyword>
<dbReference type="InterPro" id="IPR050154">
    <property type="entry name" value="UbiB_kinase"/>
</dbReference>
<organism evidence="4 5">
    <name type="scientific">Streptomyces capoamus</name>
    <dbReference type="NCBI Taxonomy" id="68183"/>
    <lineage>
        <taxon>Bacteria</taxon>
        <taxon>Bacillati</taxon>
        <taxon>Actinomycetota</taxon>
        <taxon>Actinomycetes</taxon>
        <taxon>Kitasatosporales</taxon>
        <taxon>Streptomycetaceae</taxon>
        <taxon>Streptomyces</taxon>
    </lineage>
</organism>
<feature type="transmembrane region" description="Helical" evidence="2">
    <location>
        <begin position="6"/>
        <end position="25"/>
    </location>
</feature>
<dbReference type="AlphaFoldDB" id="A0A919KGL0"/>
<feature type="transmembrane region" description="Helical" evidence="2">
    <location>
        <begin position="61"/>
        <end position="83"/>
    </location>
</feature>
<protein>
    <submittedName>
        <fullName evidence="4">Ubiquinone biosynthesis protein UbiB</fullName>
    </submittedName>
</protein>